<dbReference type="NCBIfam" id="TIGR00205">
    <property type="entry name" value="fliE"/>
    <property type="match status" value="1"/>
</dbReference>
<dbReference type="InterPro" id="IPR001624">
    <property type="entry name" value="FliE"/>
</dbReference>
<dbReference type="EMBL" id="JAFBED010000002">
    <property type="protein sequence ID" value="MBM7618984.1"/>
    <property type="molecule type" value="Genomic_DNA"/>
</dbReference>
<evidence type="ECO:0000313" key="6">
    <source>
        <dbReference type="EMBL" id="MBM7618984.1"/>
    </source>
</evidence>
<proteinExistence type="inferred from homology"/>
<dbReference type="Proteomes" id="UP000737402">
    <property type="component" value="Unassembled WGS sequence"/>
</dbReference>
<gene>
    <name evidence="4" type="primary">fliE</name>
    <name evidence="6" type="ORF">JOC95_000833</name>
</gene>
<keyword evidence="6" id="KW-0969">Cilium</keyword>
<evidence type="ECO:0000256" key="5">
    <source>
        <dbReference type="NCBIfam" id="TIGR00205"/>
    </source>
</evidence>
<dbReference type="PANTHER" id="PTHR34653">
    <property type="match status" value="1"/>
</dbReference>
<keyword evidence="3 4" id="KW-0975">Bacterial flagellum</keyword>
<dbReference type="PANTHER" id="PTHR34653:SF1">
    <property type="entry name" value="FLAGELLAR HOOK-BASAL BODY COMPLEX PROTEIN FLIE"/>
    <property type="match status" value="1"/>
</dbReference>
<evidence type="ECO:0000256" key="1">
    <source>
        <dbReference type="ARBA" id="ARBA00004117"/>
    </source>
</evidence>
<dbReference type="RefSeq" id="WP_204413679.1">
    <property type="nucleotide sequence ID" value="NZ_JAFBED010000002.1"/>
</dbReference>
<keyword evidence="6" id="KW-0966">Cell projection</keyword>
<dbReference type="PRINTS" id="PR01006">
    <property type="entry name" value="FLGHOOKFLIE"/>
</dbReference>
<organism evidence="6 7">
    <name type="scientific">Sutcliffiella tianshenii</name>
    <dbReference type="NCBI Taxonomy" id="1463404"/>
    <lineage>
        <taxon>Bacteria</taxon>
        <taxon>Bacillati</taxon>
        <taxon>Bacillota</taxon>
        <taxon>Bacilli</taxon>
        <taxon>Bacillales</taxon>
        <taxon>Bacillaceae</taxon>
        <taxon>Sutcliffiella</taxon>
    </lineage>
</organism>
<accession>A0ABS2NWI5</accession>
<evidence type="ECO:0000313" key="7">
    <source>
        <dbReference type="Proteomes" id="UP000737402"/>
    </source>
</evidence>
<dbReference type="HAMAP" id="MF_00724">
    <property type="entry name" value="FliE"/>
    <property type="match status" value="1"/>
</dbReference>
<comment type="similarity">
    <text evidence="2 4">Belongs to the FliE family.</text>
</comment>
<comment type="subcellular location">
    <subcellularLocation>
        <location evidence="1 4">Bacterial flagellum basal body</location>
    </subcellularLocation>
</comment>
<reference evidence="6 7" key="1">
    <citation type="submission" date="2021-01" db="EMBL/GenBank/DDBJ databases">
        <title>Genomic Encyclopedia of Type Strains, Phase IV (KMG-IV): sequencing the most valuable type-strain genomes for metagenomic binning, comparative biology and taxonomic classification.</title>
        <authorList>
            <person name="Goeker M."/>
        </authorList>
    </citation>
    <scope>NUCLEOTIDE SEQUENCE [LARGE SCALE GENOMIC DNA]</scope>
    <source>
        <strain evidence="6 7">DSM 25879</strain>
    </source>
</reference>
<evidence type="ECO:0000256" key="2">
    <source>
        <dbReference type="ARBA" id="ARBA00009272"/>
    </source>
</evidence>
<evidence type="ECO:0000256" key="4">
    <source>
        <dbReference type="HAMAP-Rule" id="MF_00724"/>
    </source>
</evidence>
<protein>
    <recommendedName>
        <fullName evidence="4 5">Flagellar hook-basal body complex protein FliE</fullName>
    </recommendedName>
</protein>
<keyword evidence="6" id="KW-0282">Flagellum</keyword>
<name>A0ABS2NWI5_9BACI</name>
<dbReference type="Pfam" id="PF02049">
    <property type="entry name" value="FliE"/>
    <property type="match status" value="1"/>
</dbReference>
<comment type="caution">
    <text evidence="6">The sequence shown here is derived from an EMBL/GenBank/DDBJ whole genome shotgun (WGS) entry which is preliminary data.</text>
</comment>
<keyword evidence="7" id="KW-1185">Reference proteome</keyword>
<sequence length="98" mass="10959">MISKISNQAPIMQATELTKKTSGDVHQQFSGYLKDALNEVNNSQIASNEVTRKLVNNEGVELHDVLIAQQKASVALQLTMEVRNKGIEAYQEIMRMQV</sequence>
<evidence type="ECO:0000256" key="3">
    <source>
        <dbReference type="ARBA" id="ARBA00023143"/>
    </source>
</evidence>